<evidence type="ECO:0000256" key="4">
    <source>
        <dbReference type="ARBA" id="ARBA00022695"/>
    </source>
</evidence>
<evidence type="ECO:0000256" key="8">
    <source>
        <dbReference type="ARBA" id="ARBA00022840"/>
    </source>
</evidence>
<dbReference type="CDD" id="cd00077">
    <property type="entry name" value="HDc"/>
    <property type="match status" value="1"/>
</dbReference>
<protein>
    <submittedName>
        <fullName evidence="13">CCA tRNA nucleotidyltransferase</fullName>
    </submittedName>
</protein>
<dbReference type="SUPFAM" id="SSF81891">
    <property type="entry name" value="Poly A polymerase C-terminal region-like"/>
    <property type="match status" value="1"/>
</dbReference>
<dbReference type="SMART" id="SM00471">
    <property type="entry name" value="HDc"/>
    <property type="match status" value="1"/>
</dbReference>
<keyword evidence="7" id="KW-0692">RNA repair</keyword>
<dbReference type="PANTHER" id="PTHR47545:SF1">
    <property type="entry name" value="MULTIFUNCTIONAL CCA PROTEIN"/>
    <property type="match status" value="1"/>
</dbReference>
<dbReference type="NCBIfam" id="TIGR02692">
    <property type="entry name" value="tRNA_CCA_actino"/>
    <property type="match status" value="1"/>
</dbReference>
<dbReference type="PANTHER" id="PTHR47545">
    <property type="entry name" value="MULTIFUNCTIONAL CCA PROTEIN"/>
    <property type="match status" value="1"/>
</dbReference>
<dbReference type="Pfam" id="PF01743">
    <property type="entry name" value="PolyA_pol"/>
    <property type="match status" value="1"/>
</dbReference>
<dbReference type="PROSITE" id="PS51831">
    <property type="entry name" value="HD"/>
    <property type="match status" value="1"/>
</dbReference>
<dbReference type="InterPro" id="IPR002646">
    <property type="entry name" value="PolA_pol_head_dom"/>
</dbReference>
<dbReference type="InterPro" id="IPR006674">
    <property type="entry name" value="HD_domain"/>
</dbReference>
<dbReference type="InterPro" id="IPR014065">
    <property type="entry name" value="tRNA_adenylyltransferase"/>
</dbReference>
<evidence type="ECO:0000259" key="12">
    <source>
        <dbReference type="PROSITE" id="PS51831"/>
    </source>
</evidence>
<dbReference type="InterPro" id="IPR003607">
    <property type="entry name" value="HD/PDEase_dom"/>
</dbReference>
<dbReference type="InterPro" id="IPR032828">
    <property type="entry name" value="PolyA_RNA-bd"/>
</dbReference>
<keyword evidence="8" id="KW-0067">ATP-binding</keyword>
<evidence type="ECO:0000256" key="5">
    <source>
        <dbReference type="ARBA" id="ARBA00022723"/>
    </source>
</evidence>
<dbReference type="InterPro" id="IPR006675">
    <property type="entry name" value="HDIG_dom"/>
</dbReference>
<reference evidence="14" key="1">
    <citation type="journal article" date="2019" name="Int. J. Syst. Evol. Microbiol.">
        <title>The Global Catalogue of Microorganisms (GCM) 10K type strain sequencing project: providing services to taxonomists for standard genome sequencing and annotation.</title>
        <authorList>
            <consortium name="The Broad Institute Genomics Platform"/>
            <consortium name="The Broad Institute Genome Sequencing Center for Infectious Disease"/>
            <person name="Wu L."/>
            <person name="Ma J."/>
        </authorList>
    </citation>
    <scope>NUCLEOTIDE SEQUENCE [LARGE SCALE GENOMIC DNA]</scope>
    <source>
        <strain evidence="14">JCM 16540</strain>
    </source>
</reference>
<dbReference type="InterPro" id="IPR050124">
    <property type="entry name" value="tRNA_CCA-adding_enzyme"/>
</dbReference>
<evidence type="ECO:0000256" key="1">
    <source>
        <dbReference type="ARBA" id="ARBA00001946"/>
    </source>
</evidence>
<comment type="caution">
    <text evidence="13">The sequence shown here is derived from an EMBL/GenBank/DDBJ whole genome shotgun (WGS) entry which is preliminary data.</text>
</comment>
<evidence type="ECO:0000256" key="3">
    <source>
        <dbReference type="ARBA" id="ARBA00022694"/>
    </source>
</evidence>
<keyword evidence="3" id="KW-0819">tRNA processing</keyword>
<evidence type="ECO:0000256" key="9">
    <source>
        <dbReference type="ARBA" id="ARBA00022842"/>
    </source>
</evidence>
<evidence type="ECO:0000256" key="6">
    <source>
        <dbReference type="ARBA" id="ARBA00022741"/>
    </source>
</evidence>
<dbReference type="Pfam" id="PF01966">
    <property type="entry name" value="HD"/>
    <property type="match status" value="1"/>
</dbReference>
<dbReference type="Gene3D" id="3.30.460.10">
    <property type="entry name" value="Beta Polymerase, domain 2"/>
    <property type="match status" value="1"/>
</dbReference>
<dbReference type="SUPFAM" id="SSF81301">
    <property type="entry name" value="Nucleotidyltransferase"/>
    <property type="match status" value="1"/>
</dbReference>
<evidence type="ECO:0000313" key="14">
    <source>
        <dbReference type="Proteomes" id="UP001500767"/>
    </source>
</evidence>
<keyword evidence="5" id="KW-0479">Metal-binding</keyword>
<keyword evidence="14" id="KW-1185">Reference proteome</keyword>
<dbReference type="Proteomes" id="UP001500767">
    <property type="component" value="Unassembled WGS sequence"/>
</dbReference>
<feature type="region of interest" description="Disordered" evidence="11">
    <location>
        <begin position="1"/>
        <end position="30"/>
    </location>
</feature>
<keyword evidence="9" id="KW-0460">Magnesium</keyword>
<evidence type="ECO:0000256" key="10">
    <source>
        <dbReference type="ARBA" id="ARBA00022884"/>
    </source>
</evidence>
<organism evidence="13 14">
    <name type="scientific">Microlunatus spumicola</name>
    <dbReference type="NCBI Taxonomy" id="81499"/>
    <lineage>
        <taxon>Bacteria</taxon>
        <taxon>Bacillati</taxon>
        <taxon>Actinomycetota</taxon>
        <taxon>Actinomycetes</taxon>
        <taxon>Propionibacteriales</taxon>
        <taxon>Propionibacteriaceae</taxon>
        <taxon>Microlunatus</taxon>
    </lineage>
</organism>
<keyword evidence="6" id="KW-0547">Nucleotide-binding</keyword>
<evidence type="ECO:0000256" key="2">
    <source>
        <dbReference type="ARBA" id="ARBA00022679"/>
    </source>
</evidence>
<keyword evidence="2" id="KW-0808">Transferase</keyword>
<dbReference type="Pfam" id="PF12627">
    <property type="entry name" value="PolyA_pol_RNAbd"/>
    <property type="match status" value="1"/>
</dbReference>
<dbReference type="EMBL" id="BAAAYR010000002">
    <property type="protein sequence ID" value="GAA3565575.1"/>
    <property type="molecule type" value="Genomic_DNA"/>
</dbReference>
<evidence type="ECO:0000256" key="11">
    <source>
        <dbReference type="SAM" id="MobiDB-lite"/>
    </source>
</evidence>
<dbReference type="NCBIfam" id="TIGR00277">
    <property type="entry name" value="HDIG"/>
    <property type="match status" value="1"/>
</dbReference>
<dbReference type="CDD" id="cd05398">
    <property type="entry name" value="NT_ClassII-CCAase"/>
    <property type="match status" value="1"/>
</dbReference>
<keyword evidence="4" id="KW-0548">Nucleotidyltransferase</keyword>
<gene>
    <name evidence="13" type="ORF">GCM10022197_21800</name>
</gene>
<comment type="cofactor">
    <cofactor evidence="1">
        <name>Mg(2+)</name>
        <dbReference type="ChEBI" id="CHEBI:18420"/>
    </cofactor>
</comment>
<sequence>MPNLSGRPVATPRAPVPTRSDARPDGAAPVEWIAVPTTRPASDRPADGALLALDEAQRDALAELIRLTPVVDRLGELFAAAGHELYLVGGSVRDALLGKLGNDLDFTTSARPDDVEALLRRFSPAVWTIGKEFGTVGCRVTDQASGTDWVVEVTTFRSDAYEADSRKPAVVFGDTVEGDLLRRDFTVNAMAVELPSRRFVDPYGGLRHLARKILMTPAEPEISFGDDPLRMMRAARFAAQLGMVPAPDVVLAMEAMSERVSIVSAERVRDELSKLLLADDPRPGLDLLVGTGLADHVLPELPALQLERDEHHRHKDVFEHSLTVLDQAIELEERLPDRPDLVNRLAALLHDIGKPATRRFEAGGKVSFHHHDVVGAKLARKRLTALRYPTEVVKAVSELITLHLRFHGYGPGEREDGGWTDSAVRRYVRDAGDQLERLHVLTRADCTTRNRARAARLSAAYDDLEARIAVLAEEEELQSMRPDLDGNQIMEILGVGPSRLVGQAYAHLLERRIDEGPLGPERAREELLAWWERQEH</sequence>
<keyword evidence="10" id="KW-0694">RNA-binding</keyword>
<name>A0ABP6XDL6_9ACTN</name>
<evidence type="ECO:0000313" key="13">
    <source>
        <dbReference type="EMBL" id="GAA3565575.1"/>
    </source>
</evidence>
<dbReference type="InterPro" id="IPR043519">
    <property type="entry name" value="NT_sf"/>
</dbReference>
<proteinExistence type="predicted"/>
<dbReference type="Gene3D" id="1.10.3090.10">
    <property type="entry name" value="cca-adding enzyme, domain 2"/>
    <property type="match status" value="1"/>
</dbReference>
<accession>A0ABP6XDL6</accession>
<evidence type="ECO:0000256" key="7">
    <source>
        <dbReference type="ARBA" id="ARBA00022800"/>
    </source>
</evidence>
<feature type="domain" description="HD" evidence="12">
    <location>
        <begin position="317"/>
        <end position="441"/>
    </location>
</feature>